<proteinExistence type="predicted"/>
<sequence length="103" mass="11444">MHSCYGLSILTAETATVRFDQITLMWGTFDEVFADDEGDYDSSLVSGGGFLGRRAQHLVNLLAQPDDCLVRNILQIWNSDLDRIKSLDQRQILADVNAALIQG</sequence>
<dbReference type="InParanoid" id="E9GTM6"/>
<dbReference type="KEGG" id="dpx:DAPPUDRAFT_321705"/>
<keyword evidence="2" id="KW-1185">Reference proteome</keyword>
<dbReference type="EMBL" id="GL732564">
    <property type="protein sequence ID" value="EFX77106.1"/>
    <property type="molecule type" value="Genomic_DNA"/>
</dbReference>
<dbReference type="AlphaFoldDB" id="E9GTM6"/>
<reference evidence="1 2" key="1">
    <citation type="journal article" date="2011" name="Science">
        <title>The ecoresponsive genome of Daphnia pulex.</title>
        <authorList>
            <person name="Colbourne J.K."/>
            <person name="Pfrender M.E."/>
            <person name="Gilbert D."/>
            <person name="Thomas W.K."/>
            <person name="Tucker A."/>
            <person name="Oakley T.H."/>
            <person name="Tokishita S."/>
            <person name="Aerts A."/>
            <person name="Arnold G.J."/>
            <person name="Basu M.K."/>
            <person name="Bauer D.J."/>
            <person name="Caceres C.E."/>
            <person name="Carmel L."/>
            <person name="Casola C."/>
            <person name="Choi J.H."/>
            <person name="Detter J.C."/>
            <person name="Dong Q."/>
            <person name="Dusheyko S."/>
            <person name="Eads B.D."/>
            <person name="Frohlich T."/>
            <person name="Geiler-Samerotte K.A."/>
            <person name="Gerlach D."/>
            <person name="Hatcher P."/>
            <person name="Jogdeo S."/>
            <person name="Krijgsveld J."/>
            <person name="Kriventseva E.V."/>
            <person name="Kultz D."/>
            <person name="Laforsch C."/>
            <person name="Lindquist E."/>
            <person name="Lopez J."/>
            <person name="Manak J.R."/>
            <person name="Muller J."/>
            <person name="Pangilinan J."/>
            <person name="Patwardhan R.P."/>
            <person name="Pitluck S."/>
            <person name="Pritham E.J."/>
            <person name="Rechtsteiner A."/>
            <person name="Rho M."/>
            <person name="Rogozin I.B."/>
            <person name="Sakarya O."/>
            <person name="Salamov A."/>
            <person name="Schaack S."/>
            <person name="Shapiro H."/>
            <person name="Shiga Y."/>
            <person name="Skalitzky C."/>
            <person name="Smith Z."/>
            <person name="Souvorov A."/>
            <person name="Sung W."/>
            <person name="Tang Z."/>
            <person name="Tsuchiya D."/>
            <person name="Tu H."/>
            <person name="Vos H."/>
            <person name="Wang M."/>
            <person name="Wolf Y.I."/>
            <person name="Yamagata H."/>
            <person name="Yamada T."/>
            <person name="Ye Y."/>
            <person name="Shaw J.R."/>
            <person name="Andrews J."/>
            <person name="Crease T.J."/>
            <person name="Tang H."/>
            <person name="Lucas S.M."/>
            <person name="Robertson H.M."/>
            <person name="Bork P."/>
            <person name="Koonin E.V."/>
            <person name="Zdobnov E.M."/>
            <person name="Grigoriev I.V."/>
            <person name="Lynch M."/>
            <person name="Boore J.L."/>
        </authorList>
    </citation>
    <scope>NUCLEOTIDE SEQUENCE [LARGE SCALE GENOMIC DNA]</scope>
</reference>
<dbReference type="HOGENOM" id="CLU_2266394_0_0_1"/>
<organism evidence="1 2">
    <name type="scientific">Daphnia pulex</name>
    <name type="common">Water flea</name>
    <dbReference type="NCBI Taxonomy" id="6669"/>
    <lineage>
        <taxon>Eukaryota</taxon>
        <taxon>Metazoa</taxon>
        <taxon>Ecdysozoa</taxon>
        <taxon>Arthropoda</taxon>
        <taxon>Crustacea</taxon>
        <taxon>Branchiopoda</taxon>
        <taxon>Diplostraca</taxon>
        <taxon>Cladocera</taxon>
        <taxon>Anomopoda</taxon>
        <taxon>Daphniidae</taxon>
        <taxon>Daphnia</taxon>
    </lineage>
</organism>
<evidence type="ECO:0000313" key="2">
    <source>
        <dbReference type="Proteomes" id="UP000000305"/>
    </source>
</evidence>
<name>E9GTM6_DAPPU</name>
<protein>
    <submittedName>
        <fullName evidence="1">Uncharacterized protein</fullName>
    </submittedName>
</protein>
<evidence type="ECO:0000313" key="1">
    <source>
        <dbReference type="EMBL" id="EFX77106.1"/>
    </source>
</evidence>
<dbReference type="Proteomes" id="UP000000305">
    <property type="component" value="Unassembled WGS sequence"/>
</dbReference>
<accession>E9GTM6</accession>
<gene>
    <name evidence="1" type="ORF">DAPPUDRAFT_321705</name>
</gene>